<dbReference type="RefSeq" id="WP_145873996.1">
    <property type="nucleotide sequence ID" value="NZ_CP046904.1"/>
</dbReference>
<proteinExistence type="predicted"/>
<evidence type="ECO:0000313" key="3">
    <source>
        <dbReference type="Proteomes" id="UP000315112"/>
    </source>
</evidence>
<dbReference type="Proteomes" id="UP000315112">
    <property type="component" value="Unassembled WGS sequence"/>
</dbReference>
<accession>A0A562Q132</accession>
<gene>
    <name evidence="1" type="ORF">GO485_02880</name>
    <name evidence="2" type="ORF">IP92_01621</name>
</gene>
<evidence type="ECO:0000313" key="4">
    <source>
        <dbReference type="Proteomes" id="UP000437862"/>
    </source>
</evidence>
<keyword evidence="4" id="KW-1185">Reference proteome</keyword>
<reference evidence="2" key="2">
    <citation type="submission" date="2019-07" db="EMBL/GenBank/DDBJ databases">
        <authorList>
            <person name="Whitman W."/>
            <person name="Huntemann M."/>
            <person name="Clum A."/>
            <person name="Pillay M."/>
            <person name="Palaniappan K."/>
            <person name="Varghese N."/>
            <person name="Mikhailova N."/>
            <person name="Stamatis D."/>
            <person name="Reddy T."/>
            <person name="Daum C."/>
            <person name="Shapiro N."/>
            <person name="Ivanova N."/>
            <person name="Kyrpides N."/>
            <person name="Woyke T."/>
        </authorList>
    </citation>
    <scope>NUCLEOTIDE SEQUENCE</scope>
    <source>
        <strain evidence="2">CGMCC 1.10685</strain>
    </source>
</reference>
<reference evidence="1 4" key="3">
    <citation type="submission" date="2019-12" db="EMBL/GenBank/DDBJ databases">
        <title>Draft Genome Sequences of Six Type Strains of the Genus Massilia.</title>
        <authorList>
            <person name="Miess H."/>
            <person name="Frediansyah A."/>
            <person name="Goeker M."/>
            <person name="Gross H."/>
        </authorList>
    </citation>
    <scope>NUCLEOTIDE SEQUENCE [LARGE SCALE GENOMIC DNA]</scope>
    <source>
        <strain evidence="1 4">DSM 26639</strain>
    </source>
</reference>
<dbReference type="EMBL" id="CP046904">
    <property type="protein sequence ID" value="QGZ38094.1"/>
    <property type="molecule type" value="Genomic_DNA"/>
</dbReference>
<dbReference type="OrthoDB" id="8780261at2"/>
<protein>
    <submittedName>
        <fullName evidence="2">Uncharacterized protein</fullName>
    </submittedName>
</protein>
<sequence length="145" mass="16029">MANSRQRATDWLSFLLTQDLPFGEALRSQIAAGSVRELCECGCEGFAFAVPVEAKVQRLQDGAGVFYEVAFTSNYPEEIDILLFTDERGNLSWVDVTYGASNIGPMPADIVPDSRIGGWPATPTDLPAVPEPAADATQRWWEFWR</sequence>
<name>A0A562Q132_9BURK</name>
<dbReference type="AlphaFoldDB" id="A0A562Q132"/>
<reference evidence="2 3" key="1">
    <citation type="journal article" date="2015" name="Stand. Genomic Sci.">
        <title>Genomic Encyclopedia of Bacterial and Archaeal Type Strains, Phase III: the genomes of soil and plant-associated and newly described type strains.</title>
        <authorList>
            <person name="Whitman W.B."/>
            <person name="Woyke T."/>
            <person name="Klenk H.P."/>
            <person name="Zhou Y."/>
            <person name="Lilburn T.G."/>
            <person name="Beck B.J."/>
            <person name="De Vos P."/>
            <person name="Vandamme P."/>
            <person name="Eisen J.A."/>
            <person name="Garrity G."/>
            <person name="Hugenholtz P."/>
            <person name="Kyrpides N.C."/>
        </authorList>
    </citation>
    <scope>NUCLEOTIDE SEQUENCE [LARGE SCALE GENOMIC DNA]</scope>
    <source>
        <strain evidence="2 3">CGMCC 1.10685</strain>
    </source>
</reference>
<evidence type="ECO:0000313" key="1">
    <source>
        <dbReference type="EMBL" id="QGZ38094.1"/>
    </source>
</evidence>
<dbReference type="Proteomes" id="UP000437862">
    <property type="component" value="Chromosome"/>
</dbReference>
<evidence type="ECO:0000313" key="2">
    <source>
        <dbReference type="EMBL" id="TWI50392.1"/>
    </source>
</evidence>
<organism evidence="2 3">
    <name type="scientific">Pseudoduganella flava</name>
    <dbReference type="NCBI Taxonomy" id="871742"/>
    <lineage>
        <taxon>Bacteria</taxon>
        <taxon>Pseudomonadati</taxon>
        <taxon>Pseudomonadota</taxon>
        <taxon>Betaproteobacteria</taxon>
        <taxon>Burkholderiales</taxon>
        <taxon>Oxalobacteraceae</taxon>
        <taxon>Telluria group</taxon>
        <taxon>Pseudoduganella</taxon>
    </lineage>
</organism>
<dbReference type="EMBL" id="VLKW01000002">
    <property type="protein sequence ID" value="TWI50392.1"/>
    <property type="molecule type" value="Genomic_DNA"/>
</dbReference>